<evidence type="ECO:0000256" key="5">
    <source>
        <dbReference type="ARBA" id="ARBA00023065"/>
    </source>
</evidence>
<sequence>MIIMFEGMLLLLIFGLIAVDGPVTMWNTALNDGKIDQLRAILLNIPIVVLFAVLHVAIGLVSYVYFRGCDPRRSDEIPRYDMLLPFLVLKLFENIPVLRGLFLSVIFAAALRLVLPTLDMFPGLQHDLGIDESASINTEFA</sequence>
<protein>
    <submittedName>
        <fullName evidence="9">Uncharacterized protein</fullName>
    </submittedName>
</protein>
<keyword evidence="6" id="KW-0739">Sodium transport</keyword>
<organism evidence="9 10">
    <name type="scientific">Dibothriocephalus latus</name>
    <name type="common">Fish tapeworm</name>
    <name type="synonym">Diphyllobothrium latum</name>
    <dbReference type="NCBI Taxonomy" id="60516"/>
    <lineage>
        <taxon>Eukaryota</taxon>
        <taxon>Metazoa</taxon>
        <taxon>Spiralia</taxon>
        <taxon>Lophotrochozoa</taxon>
        <taxon>Platyhelminthes</taxon>
        <taxon>Cestoda</taxon>
        <taxon>Eucestoda</taxon>
        <taxon>Diphyllobothriidea</taxon>
        <taxon>Diphyllobothriidae</taxon>
        <taxon>Dibothriocephalus</taxon>
    </lineage>
</organism>
<accession>A0A3P7Q5R0</accession>
<keyword evidence="7" id="KW-1133">Transmembrane helix</keyword>
<name>A0A3P7Q5R0_DIBLA</name>
<evidence type="ECO:0000256" key="1">
    <source>
        <dbReference type="ARBA" id="ARBA00004651"/>
    </source>
</evidence>
<keyword evidence="7" id="KW-0812">Transmembrane</keyword>
<evidence type="ECO:0000313" key="9">
    <source>
        <dbReference type="EMBL" id="VDN27232.1"/>
    </source>
</evidence>
<feature type="transmembrane region" description="Helical" evidence="7">
    <location>
        <begin position="41"/>
        <end position="66"/>
    </location>
</feature>
<dbReference type="GO" id="GO:0005886">
    <property type="term" value="C:plasma membrane"/>
    <property type="evidence" value="ECO:0007669"/>
    <property type="project" value="UniProtKB-SubCell"/>
</dbReference>
<evidence type="ECO:0000256" key="8">
    <source>
        <dbReference type="SAM" id="SignalP"/>
    </source>
</evidence>
<keyword evidence="10" id="KW-1185">Reference proteome</keyword>
<evidence type="ECO:0000256" key="2">
    <source>
        <dbReference type="ARBA" id="ARBA00022448"/>
    </source>
</evidence>
<dbReference type="GO" id="GO:0015293">
    <property type="term" value="F:symporter activity"/>
    <property type="evidence" value="ECO:0007669"/>
    <property type="project" value="TreeGrafter"/>
</dbReference>
<dbReference type="Proteomes" id="UP000281553">
    <property type="component" value="Unassembled WGS sequence"/>
</dbReference>
<gene>
    <name evidence="9" type="ORF">DILT_LOCUS14969</name>
</gene>
<dbReference type="GO" id="GO:0006814">
    <property type="term" value="P:sodium ion transport"/>
    <property type="evidence" value="ECO:0007669"/>
    <property type="project" value="UniProtKB-KW"/>
</dbReference>
<dbReference type="SMR" id="A0A3P7Q5R0"/>
<keyword evidence="5" id="KW-0406">Ion transport</keyword>
<dbReference type="PANTHER" id="PTHR42985:SF2">
    <property type="entry name" value="SODIUM-DEPENDENT MULTIVITAMIN TRANSPORTER"/>
    <property type="match status" value="1"/>
</dbReference>
<keyword evidence="8" id="KW-0732">Signal</keyword>
<comment type="subcellular location">
    <subcellularLocation>
        <location evidence="1">Cell membrane</location>
        <topology evidence="1">Multi-pass membrane protein</topology>
    </subcellularLocation>
</comment>
<dbReference type="PANTHER" id="PTHR42985">
    <property type="entry name" value="SODIUM-COUPLED MONOCARBOXYLATE TRANSPORTER"/>
    <property type="match status" value="1"/>
</dbReference>
<evidence type="ECO:0000313" key="10">
    <source>
        <dbReference type="Proteomes" id="UP000281553"/>
    </source>
</evidence>
<evidence type="ECO:0000256" key="7">
    <source>
        <dbReference type="SAM" id="Phobius"/>
    </source>
</evidence>
<keyword evidence="3" id="KW-1003">Cell membrane</keyword>
<evidence type="ECO:0000256" key="3">
    <source>
        <dbReference type="ARBA" id="ARBA00022475"/>
    </source>
</evidence>
<dbReference type="EMBL" id="UYRU01076701">
    <property type="protein sequence ID" value="VDN27232.1"/>
    <property type="molecule type" value="Genomic_DNA"/>
</dbReference>
<keyword evidence="4" id="KW-0915">Sodium</keyword>
<proteinExistence type="predicted"/>
<dbReference type="Gene3D" id="1.20.1730.10">
    <property type="entry name" value="Sodium/glucose cotransporter"/>
    <property type="match status" value="1"/>
</dbReference>
<dbReference type="InterPro" id="IPR051163">
    <property type="entry name" value="Sodium:Solute_Symporter_SSF"/>
</dbReference>
<reference evidence="9 10" key="1">
    <citation type="submission" date="2018-11" db="EMBL/GenBank/DDBJ databases">
        <authorList>
            <consortium name="Pathogen Informatics"/>
        </authorList>
    </citation>
    <scope>NUCLEOTIDE SEQUENCE [LARGE SCALE GENOMIC DNA]</scope>
</reference>
<evidence type="ECO:0000256" key="4">
    <source>
        <dbReference type="ARBA" id="ARBA00023053"/>
    </source>
</evidence>
<feature type="signal peptide" evidence="8">
    <location>
        <begin position="1"/>
        <end position="18"/>
    </location>
</feature>
<feature type="transmembrane region" description="Helical" evidence="7">
    <location>
        <begin position="87"/>
        <end position="115"/>
    </location>
</feature>
<evidence type="ECO:0000256" key="6">
    <source>
        <dbReference type="ARBA" id="ARBA00023201"/>
    </source>
</evidence>
<dbReference type="OrthoDB" id="6132759at2759"/>
<dbReference type="InterPro" id="IPR038377">
    <property type="entry name" value="Na/Glc_symporter_sf"/>
</dbReference>
<keyword evidence="7" id="KW-0472">Membrane</keyword>
<keyword evidence="2" id="KW-0813">Transport</keyword>
<feature type="chain" id="PRO_5018194401" evidence="8">
    <location>
        <begin position="19"/>
        <end position="141"/>
    </location>
</feature>
<dbReference type="AlphaFoldDB" id="A0A3P7Q5R0"/>